<gene>
    <name evidence="1" type="ORF">S12H4_35590</name>
</gene>
<accession>X1U8P8</accession>
<sequence length="45" mass="5166">MNNNNVAWKCRECGEVTYHPSKKDDPNIEIRETTLCLKCLREGGV</sequence>
<name>X1U8P8_9ZZZZ</name>
<reference evidence="1" key="1">
    <citation type="journal article" date="2014" name="Front. Microbiol.">
        <title>High frequency of phylogenetically diverse reductive dehalogenase-homologous genes in deep subseafloor sedimentary metagenomes.</title>
        <authorList>
            <person name="Kawai M."/>
            <person name="Futagami T."/>
            <person name="Toyoda A."/>
            <person name="Takaki Y."/>
            <person name="Nishi S."/>
            <person name="Hori S."/>
            <person name="Arai W."/>
            <person name="Tsubouchi T."/>
            <person name="Morono Y."/>
            <person name="Uchiyama I."/>
            <person name="Ito T."/>
            <person name="Fujiyama A."/>
            <person name="Inagaki F."/>
            <person name="Takami H."/>
        </authorList>
    </citation>
    <scope>NUCLEOTIDE SEQUENCE</scope>
    <source>
        <strain evidence="1">Expedition CK06-06</strain>
    </source>
</reference>
<evidence type="ECO:0000313" key="1">
    <source>
        <dbReference type="EMBL" id="GAI99956.1"/>
    </source>
</evidence>
<dbReference type="EMBL" id="BARW01021153">
    <property type="protein sequence ID" value="GAI99956.1"/>
    <property type="molecule type" value="Genomic_DNA"/>
</dbReference>
<protein>
    <submittedName>
        <fullName evidence="1">Uncharacterized protein</fullName>
    </submittedName>
</protein>
<dbReference type="AlphaFoldDB" id="X1U8P8"/>
<comment type="caution">
    <text evidence="1">The sequence shown here is derived from an EMBL/GenBank/DDBJ whole genome shotgun (WGS) entry which is preliminary data.</text>
</comment>
<organism evidence="1">
    <name type="scientific">marine sediment metagenome</name>
    <dbReference type="NCBI Taxonomy" id="412755"/>
    <lineage>
        <taxon>unclassified sequences</taxon>
        <taxon>metagenomes</taxon>
        <taxon>ecological metagenomes</taxon>
    </lineage>
</organism>
<proteinExistence type="predicted"/>